<sequence length="350" mass="38917">MSFFTDEEQGSLTIKRMILHVVGTKAFQAMPERALEEQSFFVGKILDTAAAPVFMFKSFSTTRREIEAIANGDTTFERGAQSLALSFNTQHVISSADGVLCMFELTVKDPDVKIYSLIKYDYKLALEQDDVAPANALRRIVNALVDDKKAIQKTALIRVVSGVANQEVSATDRTKQGPDIADYFADFLSVARTVSDTELSEITRKLIRATLQACKKDLPDEDVSKAVKKAQASLGSRSKIDEDAIVEAVLIAAGHPEDEKVANRLERETRKRVRTSKVHELSFKPDRRILKQPYMRKIMTVEGVTILFPDKVENPNVKVIALKGDKRQIIVETDMVTEDSVVAPKPGQPT</sequence>
<dbReference type="Proteomes" id="UP000572863">
    <property type="component" value="Unassembled WGS sequence"/>
</dbReference>
<evidence type="ECO:0000313" key="3">
    <source>
        <dbReference type="Proteomes" id="UP000572863"/>
    </source>
</evidence>
<dbReference type="Proteomes" id="UP000585226">
    <property type="component" value="Unassembled WGS sequence"/>
</dbReference>
<evidence type="ECO:0000313" key="1">
    <source>
        <dbReference type="EMBL" id="NWD97488.1"/>
    </source>
</evidence>
<dbReference type="AlphaFoldDB" id="A0A7Y8KG58"/>
<comment type="caution">
    <text evidence="2">The sequence shown here is derived from an EMBL/GenBank/DDBJ whole genome shotgun (WGS) entry which is preliminary data.</text>
</comment>
<proteinExistence type="predicted"/>
<organism evidence="2 4">
    <name type="scientific">Pseudomonas reactans</name>
    <dbReference type="NCBI Taxonomy" id="117680"/>
    <lineage>
        <taxon>Bacteria</taxon>
        <taxon>Pseudomonadati</taxon>
        <taxon>Pseudomonadota</taxon>
        <taxon>Gammaproteobacteria</taxon>
        <taxon>Pseudomonadales</taxon>
        <taxon>Pseudomonadaceae</taxon>
        <taxon>Pseudomonas</taxon>
    </lineage>
</organism>
<evidence type="ECO:0000313" key="4">
    <source>
        <dbReference type="Proteomes" id="UP000585226"/>
    </source>
</evidence>
<evidence type="ECO:0000313" key="2">
    <source>
        <dbReference type="EMBL" id="NWE88002.1"/>
    </source>
</evidence>
<protein>
    <submittedName>
        <fullName evidence="2">Nucleoid-associated protein</fullName>
    </submittedName>
</protein>
<accession>A0A7Y8KG58</accession>
<dbReference type="EMBL" id="JACARY010000056">
    <property type="protein sequence ID" value="NWD97488.1"/>
    <property type="molecule type" value="Genomic_DNA"/>
</dbReference>
<keyword evidence="3" id="KW-1185">Reference proteome</keyword>
<dbReference type="EMBL" id="JACASD010000016">
    <property type="protein sequence ID" value="NWE88002.1"/>
    <property type="molecule type" value="Genomic_DNA"/>
</dbReference>
<reference evidence="3 4" key="1">
    <citation type="submission" date="2020-04" db="EMBL/GenBank/DDBJ databases">
        <title>Molecular characterization of pseudomonads from Agaricus bisporus reveal novel blotch 2 pathogens in Western Europe.</title>
        <authorList>
            <person name="Taparia T."/>
            <person name="Krijger M."/>
            <person name="Haynes E."/>
            <person name="Elpinstone J.G."/>
            <person name="Noble R."/>
            <person name="Van Der Wolf J."/>
        </authorList>
    </citation>
    <scope>NUCLEOTIDE SEQUENCE [LARGE SCALE GENOMIC DNA]</scope>
    <source>
        <strain evidence="1 3">P7774</strain>
        <strain evidence="2 4">P8021</strain>
    </source>
</reference>
<gene>
    <name evidence="1" type="ORF">HX871_23950</name>
    <name evidence="2" type="ORF">HX893_07655</name>
</gene>
<name>A0A7Y8KG58_9PSED</name>
<dbReference type="RefSeq" id="WP_177061366.1">
    <property type="nucleotide sequence ID" value="NZ_JACARY010000056.1"/>
</dbReference>